<evidence type="ECO:0000256" key="4">
    <source>
        <dbReference type="ARBA" id="ARBA00022475"/>
    </source>
</evidence>
<feature type="transmembrane region" description="Helical" evidence="9">
    <location>
        <begin position="363"/>
        <end position="384"/>
    </location>
</feature>
<dbReference type="KEGG" id="amaq:GO499_08880"/>
<sequence>MESAPLFALIGGLGIGSQWLAWRLQIPAIVMMLFAGVLAGPVFGLVDPEAAFGDLFRPMVSIAVAVILFEGGLTLNFSQLRTTGLAVRRLVIFGAPLAWAFSTLAARYAGGLSWESATVLGGILIVTGPTVIIPLLRQARLAPRPASLLRWEAIVNDPVGALAAVLAFEVITAVYGAGTLGEAAKHLALGISVAAVAGYAGGWVLAQGFRRGMVPEYMKVPVLFGMVLAVYASTDSLLHESGLLAVTIMGVYLANAHLPSLDEIRRFKEHVTVILVSGVFILLAANLDVAMITGLTYKAALFVIAIVFVARPLAVWLSLSGTGLSREEKVITAWIGPRGVVAVAVAGLFGTRLEQLGIADGAQLAPLAFVLVTATVILHGFSIVPLSRLLGLTSTEKPGVLIVGSSPWAVQLGEALKAAEIPSLIADRNWFRLRAARQSDIRVYHGEILSEAAEHTVDMNRYGLLLAASDNDAYNALVCTDFAPEFGRGNVVQIGRHTDGENERDLPVTLGGRSIGKGKTYGEIESAVRDGWSFRVTALSEEYTLKTYMEDRPEADVWAIVRKSGSLEIVRGKEEFRAQAGDSIIALVPQKARKEEPPEAGEGQGG</sequence>
<feature type="transmembrane region" description="Helical" evidence="9">
    <location>
        <begin position="29"/>
        <end position="46"/>
    </location>
</feature>
<keyword evidence="7" id="KW-0406">Ion transport</keyword>
<feature type="transmembrane region" description="Helical" evidence="9">
    <location>
        <begin position="299"/>
        <end position="319"/>
    </location>
</feature>
<dbReference type="AlphaFoldDB" id="A0A6P1SXA3"/>
<feature type="transmembrane region" description="Helical" evidence="9">
    <location>
        <begin position="157"/>
        <end position="177"/>
    </location>
</feature>
<feature type="transmembrane region" description="Helical" evidence="9">
    <location>
        <begin position="116"/>
        <end position="136"/>
    </location>
</feature>
<evidence type="ECO:0000256" key="2">
    <source>
        <dbReference type="ARBA" id="ARBA00022448"/>
    </source>
</evidence>
<feature type="transmembrane region" description="Helical" evidence="9">
    <location>
        <begin position="240"/>
        <end position="258"/>
    </location>
</feature>
<name>A0A6P1SXA3_9RHOB</name>
<dbReference type="GO" id="GO:1902600">
    <property type="term" value="P:proton transmembrane transport"/>
    <property type="evidence" value="ECO:0007669"/>
    <property type="project" value="InterPro"/>
</dbReference>
<evidence type="ECO:0000256" key="9">
    <source>
        <dbReference type="SAM" id="Phobius"/>
    </source>
</evidence>
<feature type="transmembrane region" description="Helical" evidence="9">
    <location>
        <begin position="331"/>
        <end position="351"/>
    </location>
</feature>
<organism evidence="11 12">
    <name type="scientific">Algicella marina</name>
    <dbReference type="NCBI Taxonomy" id="2683284"/>
    <lineage>
        <taxon>Bacteria</taxon>
        <taxon>Pseudomonadati</taxon>
        <taxon>Pseudomonadota</taxon>
        <taxon>Alphaproteobacteria</taxon>
        <taxon>Rhodobacterales</taxon>
        <taxon>Paracoccaceae</taxon>
        <taxon>Algicella</taxon>
    </lineage>
</organism>
<keyword evidence="8 9" id="KW-0472">Membrane</keyword>
<keyword evidence="2" id="KW-0813">Transport</keyword>
<dbReference type="PANTHER" id="PTHR32507:SF0">
    <property type="entry name" value="NA(+)_H(+) ANTIPORTER 2-RELATED"/>
    <property type="match status" value="1"/>
</dbReference>
<proteinExistence type="predicted"/>
<dbReference type="InterPro" id="IPR036291">
    <property type="entry name" value="NAD(P)-bd_dom_sf"/>
</dbReference>
<feature type="transmembrane region" description="Helical" evidence="9">
    <location>
        <begin position="183"/>
        <end position="205"/>
    </location>
</feature>
<keyword evidence="5 9" id="KW-0812">Transmembrane</keyword>
<keyword evidence="6 9" id="KW-1133">Transmembrane helix</keyword>
<feature type="transmembrane region" description="Helical" evidence="9">
    <location>
        <begin position="6"/>
        <end position="22"/>
    </location>
</feature>
<evidence type="ECO:0000256" key="3">
    <source>
        <dbReference type="ARBA" id="ARBA00022449"/>
    </source>
</evidence>
<feature type="transmembrane region" description="Helical" evidence="9">
    <location>
        <begin position="90"/>
        <end position="110"/>
    </location>
</feature>
<dbReference type="SUPFAM" id="SSF51735">
    <property type="entry name" value="NAD(P)-binding Rossmann-fold domains"/>
    <property type="match status" value="1"/>
</dbReference>
<dbReference type="PANTHER" id="PTHR32507">
    <property type="entry name" value="NA(+)/H(+) ANTIPORTER 1"/>
    <property type="match status" value="1"/>
</dbReference>
<feature type="transmembrane region" description="Helical" evidence="9">
    <location>
        <begin position="270"/>
        <end position="293"/>
    </location>
</feature>
<evidence type="ECO:0000256" key="1">
    <source>
        <dbReference type="ARBA" id="ARBA00004651"/>
    </source>
</evidence>
<evidence type="ECO:0000313" key="11">
    <source>
        <dbReference type="EMBL" id="QHQ35304.1"/>
    </source>
</evidence>
<keyword evidence="12" id="KW-1185">Reference proteome</keyword>
<accession>A0A6P1SXA3</accession>
<feature type="transmembrane region" description="Helical" evidence="9">
    <location>
        <begin position="58"/>
        <end position="78"/>
    </location>
</feature>
<dbReference type="GO" id="GO:0005886">
    <property type="term" value="C:plasma membrane"/>
    <property type="evidence" value="ECO:0007669"/>
    <property type="project" value="UniProtKB-SubCell"/>
</dbReference>
<dbReference type="RefSeq" id="WP_161861871.1">
    <property type="nucleotide sequence ID" value="NZ_CP046620.1"/>
</dbReference>
<dbReference type="Gene3D" id="3.40.50.720">
    <property type="entry name" value="NAD(P)-binding Rossmann-like Domain"/>
    <property type="match status" value="1"/>
</dbReference>
<keyword evidence="3" id="KW-0050">Antiport</keyword>
<comment type="subcellular location">
    <subcellularLocation>
        <location evidence="1">Cell membrane</location>
        <topology evidence="1">Multi-pass membrane protein</topology>
    </subcellularLocation>
</comment>
<evidence type="ECO:0000256" key="7">
    <source>
        <dbReference type="ARBA" id="ARBA00023065"/>
    </source>
</evidence>
<dbReference type="GO" id="GO:0015297">
    <property type="term" value="F:antiporter activity"/>
    <property type="evidence" value="ECO:0007669"/>
    <property type="project" value="UniProtKB-KW"/>
</dbReference>
<gene>
    <name evidence="11" type="ORF">GO499_08880</name>
</gene>
<evidence type="ECO:0000259" key="10">
    <source>
        <dbReference type="Pfam" id="PF00999"/>
    </source>
</evidence>
<feature type="transmembrane region" description="Helical" evidence="9">
    <location>
        <begin position="217"/>
        <end position="234"/>
    </location>
</feature>
<dbReference type="Proteomes" id="UP000464495">
    <property type="component" value="Chromosome"/>
</dbReference>
<evidence type="ECO:0000256" key="5">
    <source>
        <dbReference type="ARBA" id="ARBA00022692"/>
    </source>
</evidence>
<evidence type="ECO:0000256" key="6">
    <source>
        <dbReference type="ARBA" id="ARBA00022989"/>
    </source>
</evidence>
<dbReference type="InterPro" id="IPR038770">
    <property type="entry name" value="Na+/solute_symporter_sf"/>
</dbReference>
<reference evidence="11 12" key="1">
    <citation type="submission" date="2019-12" db="EMBL/GenBank/DDBJ databases">
        <title>Complete genome sequence of Algicella marina strain 9Alg 56(T) isolated from the red alga Tichocarpus crinitus.</title>
        <authorList>
            <person name="Kim S.-G."/>
            <person name="Nedashkovskaya O.I."/>
        </authorList>
    </citation>
    <scope>NUCLEOTIDE SEQUENCE [LARGE SCALE GENOMIC DNA]</scope>
    <source>
        <strain evidence="11 12">9Alg 56</strain>
    </source>
</reference>
<feature type="domain" description="Cation/H+ exchanger transmembrane" evidence="10">
    <location>
        <begin position="20"/>
        <end position="387"/>
    </location>
</feature>
<evidence type="ECO:0000256" key="8">
    <source>
        <dbReference type="ARBA" id="ARBA00023136"/>
    </source>
</evidence>
<evidence type="ECO:0000313" key="12">
    <source>
        <dbReference type="Proteomes" id="UP000464495"/>
    </source>
</evidence>
<dbReference type="Gene3D" id="1.20.1530.20">
    <property type="match status" value="1"/>
</dbReference>
<dbReference type="InterPro" id="IPR006153">
    <property type="entry name" value="Cation/H_exchanger_TM"/>
</dbReference>
<dbReference type="Pfam" id="PF00999">
    <property type="entry name" value="Na_H_Exchanger"/>
    <property type="match status" value="1"/>
</dbReference>
<keyword evidence="4" id="KW-1003">Cell membrane</keyword>
<protein>
    <submittedName>
        <fullName evidence="11">Sodium:proton antiporter</fullName>
    </submittedName>
</protein>
<dbReference type="EMBL" id="CP046620">
    <property type="protein sequence ID" value="QHQ35304.1"/>
    <property type="molecule type" value="Genomic_DNA"/>
</dbReference>